<dbReference type="InterPro" id="IPR036188">
    <property type="entry name" value="FAD/NAD-bd_sf"/>
</dbReference>
<dbReference type="EC" id="1.3.1.2" evidence="5"/>
<dbReference type="Pfam" id="PF01180">
    <property type="entry name" value="DHO_dh"/>
    <property type="match status" value="1"/>
</dbReference>
<dbReference type="RefSeq" id="XP_014672425.1">
    <property type="nucleotide sequence ID" value="XM_014816939.1"/>
</dbReference>
<evidence type="ECO:0000259" key="16">
    <source>
        <dbReference type="PROSITE" id="PS51379"/>
    </source>
</evidence>
<dbReference type="Pfam" id="PF17921">
    <property type="entry name" value="Integrase_H2C2"/>
    <property type="match status" value="1"/>
</dbReference>
<keyword evidence="9" id="KW-0274">FAD</keyword>
<evidence type="ECO:0000256" key="11">
    <source>
        <dbReference type="ARBA" id="ARBA00023002"/>
    </source>
</evidence>
<dbReference type="Pfam" id="PF14691">
    <property type="entry name" value="Fer4_20"/>
    <property type="match status" value="1"/>
</dbReference>
<protein>
    <recommendedName>
        <fullName evidence="5">dihydropyrimidine dehydrogenase (NADP(+))</fullName>
        <ecNumber evidence="5">1.3.1.2</ecNumber>
    </recommendedName>
    <alternativeName>
        <fullName evidence="13">Dihydrothymine dehydrogenase</fullName>
    </alternativeName>
    <alternativeName>
        <fullName evidence="12">Dihydrouracil dehydrogenase</fullName>
    </alternativeName>
</protein>
<feature type="compositionally biased region" description="Basic and acidic residues" evidence="14">
    <location>
        <begin position="977"/>
        <end position="994"/>
    </location>
</feature>
<accession>A0ABM1EJQ4</accession>
<dbReference type="InterPro" id="IPR017896">
    <property type="entry name" value="4Fe4S_Fe-S-bd"/>
</dbReference>
<dbReference type="SUPFAM" id="SSF46548">
    <property type="entry name" value="alpha-helical ferredoxin"/>
    <property type="match status" value="1"/>
</dbReference>
<feature type="region of interest" description="Disordered" evidence="14">
    <location>
        <begin position="870"/>
        <end position="889"/>
    </location>
</feature>
<keyword evidence="6" id="KW-0285">Flavoprotein</keyword>
<evidence type="ECO:0000256" key="9">
    <source>
        <dbReference type="ARBA" id="ARBA00022827"/>
    </source>
</evidence>
<evidence type="ECO:0000256" key="6">
    <source>
        <dbReference type="ARBA" id="ARBA00022630"/>
    </source>
</evidence>
<dbReference type="InterPro" id="IPR005720">
    <property type="entry name" value="Dihydroorotate_DH_cat"/>
</dbReference>
<feature type="region of interest" description="Disordered" evidence="14">
    <location>
        <begin position="603"/>
        <end position="624"/>
    </location>
</feature>
<feature type="region of interest" description="Disordered" evidence="14">
    <location>
        <begin position="972"/>
        <end position="1032"/>
    </location>
</feature>
<dbReference type="PROSITE" id="PS51379">
    <property type="entry name" value="4FE4S_FER_2"/>
    <property type="match status" value="1"/>
</dbReference>
<dbReference type="Gene3D" id="1.10.1060.10">
    <property type="entry name" value="Alpha-helical ferredoxin"/>
    <property type="match status" value="1"/>
</dbReference>
<dbReference type="InterPro" id="IPR017900">
    <property type="entry name" value="4Fe4S_Fe_S_CS"/>
</dbReference>
<keyword evidence="7" id="KW-0288">FMN</keyword>
<dbReference type="GeneID" id="106812929"/>
<evidence type="ECO:0000259" key="15">
    <source>
        <dbReference type="PROSITE" id="PS50994"/>
    </source>
</evidence>
<dbReference type="InterPro" id="IPR041588">
    <property type="entry name" value="Integrase_H2C2"/>
</dbReference>
<dbReference type="Gene3D" id="3.30.70.20">
    <property type="match status" value="1"/>
</dbReference>
<dbReference type="InterPro" id="IPR013785">
    <property type="entry name" value="Aldolase_TIM"/>
</dbReference>
<feature type="domain" description="4Fe-4S ferredoxin-type" evidence="16">
    <location>
        <begin position="1259"/>
        <end position="1289"/>
    </location>
</feature>
<dbReference type="SUPFAM" id="SSF51971">
    <property type="entry name" value="Nucleotide-binding domain"/>
    <property type="match status" value="1"/>
</dbReference>
<feature type="domain" description="Integrase catalytic" evidence="15">
    <location>
        <begin position="773"/>
        <end position="855"/>
    </location>
</feature>
<organism evidence="17 18">
    <name type="scientific">Priapulus caudatus</name>
    <name type="common">Priapulid worm</name>
    <dbReference type="NCBI Taxonomy" id="37621"/>
    <lineage>
        <taxon>Eukaryota</taxon>
        <taxon>Metazoa</taxon>
        <taxon>Ecdysozoa</taxon>
        <taxon>Scalidophora</taxon>
        <taxon>Priapulida</taxon>
        <taxon>Priapulimorpha</taxon>
        <taxon>Priapulimorphida</taxon>
        <taxon>Priapulidae</taxon>
        <taxon>Priapulus</taxon>
    </lineage>
</organism>
<comment type="pathway">
    <text evidence="3">Amino-acid biosynthesis; beta-alanine biosynthesis.</text>
</comment>
<evidence type="ECO:0000256" key="3">
    <source>
        <dbReference type="ARBA" id="ARBA00004668"/>
    </source>
</evidence>
<gene>
    <name evidence="18" type="primary">LOC106812929</name>
</gene>
<keyword evidence="8" id="KW-0547">Nucleotide-binding</keyword>
<dbReference type="PROSITE" id="PS00198">
    <property type="entry name" value="4FE4S_FER_1"/>
    <property type="match status" value="1"/>
</dbReference>
<keyword evidence="10" id="KW-0521">NADP</keyword>
<evidence type="ECO:0000256" key="2">
    <source>
        <dbReference type="ARBA" id="ARBA00001974"/>
    </source>
</evidence>
<dbReference type="InterPro" id="IPR012337">
    <property type="entry name" value="RNaseH-like_sf"/>
</dbReference>
<dbReference type="Gene3D" id="3.30.420.10">
    <property type="entry name" value="Ribonuclease H-like superfamily/Ribonuclease H"/>
    <property type="match status" value="1"/>
</dbReference>
<dbReference type="PANTHER" id="PTHR43073">
    <property type="entry name" value="DIHYDROPYRIMIDINE DEHYDROGENASE [NADP(+)]"/>
    <property type="match status" value="1"/>
</dbReference>
<evidence type="ECO:0000256" key="10">
    <source>
        <dbReference type="ARBA" id="ARBA00022857"/>
    </source>
</evidence>
<evidence type="ECO:0000256" key="4">
    <source>
        <dbReference type="ARBA" id="ARBA00010804"/>
    </source>
</evidence>
<dbReference type="InterPro" id="IPR001584">
    <property type="entry name" value="Integrase_cat-core"/>
</dbReference>
<evidence type="ECO:0000256" key="12">
    <source>
        <dbReference type="ARBA" id="ARBA00030119"/>
    </source>
</evidence>
<dbReference type="Gene3D" id="3.50.50.60">
    <property type="entry name" value="FAD/NAD(P)-binding domain"/>
    <property type="match status" value="2"/>
</dbReference>
<dbReference type="Gene3D" id="1.10.340.70">
    <property type="match status" value="1"/>
</dbReference>
<dbReference type="Pfam" id="PF14697">
    <property type="entry name" value="Fer4_21"/>
    <property type="match status" value="1"/>
</dbReference>
<evidence type="ECO:0000256" key="1">
    <source>
        <dbReference type="ARBA" id="ARBA00001917"/>
    </source>
</evidence>
<evidence type="ECO:0000256" key="7">
    <source>
        <dbReference type="ARBA" id="ARBA00022643"/>
    </source>
</evidence>
<feature type="compositionally biased region" description="Basic and acidic residues" evidence="14">
    <location>
        <begin position="608"/>
        <end position="624"/>
    </location>
</feature>
<proteinExistence type="inferred from homology"/>
<comment type="cofactor">
    <cofactor evidence="1">
        <name>FMN</name>
        <dbReference type="ChEBI" id="CHEBI:58210"/>
    </cofactor>
</comment>
<feature type="compositionally biased region" description="Basic and acidic residues" evidence="14">
    <location>
        <begin position="1009"/>
        <end position="1032"/>
    </location>
</feature>
<dbReference type="Proteomes" id="UP000695022">
    <property type="component" value="Unplaced"/>
</dbReference>
<evidence type="ECO:0000313" key="18">
    <source>
        <dbReference type="RefSeq" id="XP_014672425.1"/>
    </source>
</evidence>
<evidence type="ECO:0000256" key="5">
    <source>
        <dbReference type="ARBA" id="ARBA00013004"/>
    </source>
</evidence>
<dbReference type="SUPFAM" id="SSF54862">
    <property type="entry name" value="4Fe-4S ferredoxins"/>
    <property type="match status" value="1"/>
</dbReference>
<keyword evidence="11" id="KW-0560">Oxidoreductase</keyword>
<sequence>MISAHNFKRERSIEEAARCLKCADAPCQKSCPTQLDIKMFIQQITNKVNLPQQGKSTPQVITSNKVNLTNKGSKPKRCAKDAAYYLRFYLARFNSTNDVSGAMKVPQISESRIAADLRESYFGKSVPYRCGTAASAVRHSRSSATRLDVYENRVVVTGLGYVGGLSSSEIPSYRLPYDVVEFEVDMMRDLGVKVEFGKALGNGLSIESLRKAGNEAIYIGIGLPESKTIPLFDGLTEERGFWTSKSFLPRVAAASKPGMCACKSRLPDMCGGVVIVLGAGDTAFDCATSALRCGARRVYVVFRRGFTNIRAVPEEMELAREEMCEFLPFMCPNKVLKNGEKISGMEFLRNEQADDGSWSPDPEQSIRLKANYIISAFGSGLSDDNVKRAMSPLKFDRWGLPAVEQTTMQTSEADVYCGGDIAGVAQTTVESVNDGKTAAWNMHKYLQSLHGLPVPGEPSLPNMYTPIDRVDLSVEMCGLRFENPFGLASAPPTTAATMIRRGFELGWGFAVTKTFALDKDIVTNVSPRIVKGTTSGYLYGPGQGSFLNIELISEKTCAYWCRAVTELKQDFPDRVLIASIMCSFIKEDWVELARMAEVLVGTEGDQEREDRRENPKDQEEDHDVWNPENIRRLQDKDPVIVFFKERKEAALDRPEFAEIAGMGSEAKAYWGQWNQLAVQEGKLYRRWETPVTPTHPILQLVIPKELQREIFQQLHNHRTAGHQGEKRSRASIKQRFYRPHYTKDIKRWCQYCTVCARRKPGKGLKMGRLKQSEVGAPFERVAIDIMGPLEETEKGNKVIMVVCDYFTKWMECFALPNQEAYTVADVLVTEYICRYGVPYQIHTDQGPDFESRLFQGVYFPMELELRPREGETISGEEESDGGRIARQKRATTRWGQWPEEITCARQAEREAEREARFHLARAGWSCQRCWEEQHPEREVTLLDLPFAWSMKTAEDQKKSSIVMVTPIGMNGGLQQDSLERRKERSNRRIMERRQQLRKGMKAVEEEESYREQLEKEGQAERERVEKEKGKAEEKLRGVKVELEEDPELVRNICLWVKDAVKIPFFAKMTPNVTDITVIATAAKEGKADGVTAINTVSGLMGLRSDASPWPAVGGKKRTTYGGVSGNAIRPIALRDVSSIARALPGFPILATGGIDSAEAGLQFLHAGATLLQVCSAIQNQDFTLIEDYTTGLRALLYLQSLEECQGWDGQSPPTPRHQLGKPVPSIAEIVGKEMCINCGKCYMTCNDSGYQSITFDPVTHLTRVTDDCTGCTLCVSVCPIIDCIRMVERDTPYVPRRGIPLATNVVSHMPSQ</sequence>
<dbReference type="PROSITE" id="PS50994">
    <property type="entry name" value="INTEGRASE"/>
    <property type="match status" value="1"/>
</dbReference>
<evidence type="ECO:0000256" key="13">
    <source>
        <dbReference type="ARBA" id="ARBA00032722"/>
    </source>
</evidence>
<dbReference type="PANTHER" id="PTHR43073:SF2">
    <property type="entry name" value="DIHYDROPYRIMIDINE DEHYDROGENASE [NADP(+)]"/>
    <property type="match status" value="1"/>
</dbReference>
<dbReference type="Gene3D" id="3.20.20.70">
    <property type="entry name" value="Aldolase class I"/>
    <property type="match status" value="2"/>
</dbReference>
<evidence type="ECO:0000256" key="8">
    <source>
        <dbReference type="ARBA" id="ARBA00022741"/>
    </source>
</evidence>
<dbReference type="InterPro" id="IPR036397">
    <property type="entry name" value="RNaseH_sf"/>
</dbReference>
<comment type="similarity">
    <text evidence="4">Belongs to the dihydropyrimidine dehydrogenase family.</text>
</comment>
<reference evidence="18" key="1">
    <citation type="submission" date="2025-08" db="UniProtKB">
        <authorList>
            <consortium name="RefSeq"/>
        </authorList>
    </citation>
    <scope>IDENTIFICATION</scope>
</reference>
<evidence type="ECO:0000313" key="17">
    <source>
        <dbReference type="Proteomes" id="UP000695022"/>
    </source>
</evidence>
<keyword evidence="17" id="KW-1185">Reference proteome</keyword>
<dbReference type="SUPFAM" id="SSF51395">
    <property type="entry name" value="FMN-linked oxidoreductases"/>
    <property type="match status" value="2"/>
</dbReference>
<dbReference type="InterPro" id="IPR009051">
    <property type="entry name" value="Helical_ferredxn"/>
</dbReference>
<dbReference type="InterPro" id="IPR028261">
    <property type="entry name" value="DPD_II"/>
</dbReference>
<comment type="cofactor">
    <cofactor evidence="2">
        <name>FAD</name>
        <dbReference type="ChEBI" id="CHEBI:57692"/>
    </cofactor>
</comment>
<dbReference type="SUPFAM" id="SSF53098">
    <property type="entry name" value="Ribonuclease H-like"/>
    <property type="match status" value="1"/>
</dbReference>
<evidence type="ECO:0000256" key="14">
    <source>
        <dbReference type="SAM" id="MobiDB-lite"/>
    </source>
</evidence>
<name>A0ABM1EJQ4_PRICU</name>